<dbReference type="NCBIfam" id="TIGR00765">
    <property type="entry name" value="yihY_not_rbn"/>
    <property type="match status" value="1"/>
</dbReference>
<evidence type="ECO:0000256" key="2">
    <source>
        <dbReference type="ARBA" id="ARBA00022475"/>
    </source>
</evidence>
<sequence>MDARPRRLAIPCLFGEGSGIVIRAVRIRAGATVARVRQWYPARLGAEVVQGFSRHEGGTYAAALAYYALLSFFPFLILLVSLVSLVVGDPATRECVVDFVISQVPQAADFGDEIERAIAELSGVRGGLLGVIGLLGSLLGASQVVGALRSALSDTFEVTRPRPYIRGRLIDLLAVLGLVALAVLWTALGLLLSVLAVIPRRLGVELEWVPAGWVLWPLSLFLTWGLTLLAYAVLPASRPGWRDLAIGAFAAALGIELIRAGFGFYVARVGRYDVVYGTLGGVVAFLVFVYFVALAALLGAQLAAVLYRERAGSTSAADR</sequence>
<evidence type="ECO:0000256" key="3">
    <source>
        <dbReference type="ARBA" id="ARBA00022692"/>
    </source>
</evidence>
<keyword evidence="3 6" id="KW-0812">Transmembrane</keyword>
<evidence type="ECO:0000313" key="7">
    <source>
        <dbReference type="EMBL" id="HEG91212.1"/>
    </source>
</evidence>
<evidence type="ECO:0000256" key="4">
    <source>
        <dbReference type="ARBA" id="ARBA00022989"/>
    </source>
</evidence>
<keyword evidence="5 6" id="KW-0472">Membrane</keyword>
<protein>
    <submittedName>
        <fullName evidence="7">YihY/virulence factor BrkB family protein</fullName>
    </submittedName>
</protein>
<dbReference type="PANTHER" id="PTHR30213:SF0">
    <property type="entry name" value="UPF0761 MEMBRANE PROTEIN YIHY"/>
    <property type="match status" value="1"/>
</dbReference>
<comment type="caution">
    <text evidence="7">The sequence shown here is derived from an EMBL/GenBank/DDBJ whole genome shotgun (WGS) entry which is preliminary data.</text>
</comment>
<dbReference type="GO" id="GO:0005886">
    <property type="term" value="C:plasma membrane"/>
    <property type="evidence" value="ECO:0007669"/>
    <property type="project" value="UniProtKB-SubCell"/>
</dbReference>
<comment type="subcellular location">
    <subcellularLocation>
        <location evidence="1">Cell membrane</location>
        <topology evidence="1">Multi-pass membrane protein</topology>
    </subcellularLocation>
</comment>
<dbReference type="EMBL" id="DSIY01000172">
    <property type="protein sequence ID" value="HEG91212.1"/>
    <property type="molecule type" value="Genomic_DNA"/>
</dbReference>
<dbReference type="PIRSF" id="PIRSF035875">
    <property type="entry name" value="RNase_BN"/>
    <property type="match status" value="1"/>
</dbReference>
<feature type="transmembrane region" description="Helical" evidence="6">
    <location>
        <begin position="64"/>
        <end position="87"/>
    </location>
</feature>
<keyword evidence="4 6" id="KW-1133">Transmembrane helix</keyword>
<evidence type="ECO:0000256" key="1">
    <source>
        <dbReference type="ARBA" id="ARBA00004651"/>
    </source>
</evidence>
<keyword evidence="2" id="KW-1003">Cell membrane</keyword>
<reference evidence="7" key="1">
    <citation type="journal article" date="2020" name="mSystems">
        <title>Genome- and Community-Level Interaction Insights into Carbon Utilization and Element Cycling Functions of Hydrothermarchaeota in Hydrothermal Sediment.</title>
        <authorList>
            <person name="Zhou Z."/>
            <person name="Liu Y."/>
            <person name="Xu W."/>
            <person name="Pan J."/>
            <person name="Luo Z.H."/>
            <person name="Li M."/>
        </authorList>
    </citation>
    <scope>NUCLEOTIDE SEQUENCE [LARGE SCALE GENOMIC DNA]</scope>
    <source>
        <strain evidence="7">SpSt-210</strain>
    </source>
</reference>
<evidence type="ECO:0000256" key="6">
    <source>
        <dbReference type="SAM" id="Phobius"/>
    </source>
</evidence>
<accession>A0A831X7I1</accession>
<dbReference type="InterPro" id="IPR017039">
    <property type="entry name" value="Virul_fac_BrkB"/>
</dbReference>
<organism evidence="7">
    <name type="scientific">Thermorudis peleae</name>
    <dbReference type="NCBI Taxonomy" id="1382356"/>
    <lineage>
        <taxon>Bacteria</taxon>
        <taxon>Pseudomonadati</taxon>
        <taxon>Thermomicrobiota</taxon>
        <taxon>Thermomicrobia</taxon>
        <taxon>Thermomicrobia incertae sedis</taxon>
        <taxon>Thermorudis</taxon>
    </lineage>
</organism>
<feature type="transmembrane region" description="Helical" evidence="6">
    <location>
        <begin position="128"/>
        <end position="148"/>
    </location>
</feature>
<feature type="transmembrane region" description="Helical" evidence="6">
    <location>
        <begin position="246"/>
        <end position="267"/>
    </location>
</feature>
<gene>
    <name evidence="7" type="ORF">ENP34_07185</name>
</gene>
<dbReference type="PANTHER" id="PTHR30213">
    <property type="entry name" value="INNER MEMBRANE PROTEIN YHJD"/>
    <property type="match status" value="1"/>
</dbReference>
<name>A0A831X7I1_9BACT</name>
<dbReference type="AlphaFoldDB" id="A0A831X7I1"/>
<proteinExistence type="predicted"/>
<feature type="transmembrane region" description="Helical" evidence="6">
    <location>
        <begin position="279"/>
        <end position="307"/>
    </location>
</feature>
<dbReference type="Pfam" id="PF03631">
    <property type="entry name" value="Virul_fac_BrkB"/>
    <property type="match status" value="1"/>
</dbReference>
<evidence type="ECO:0000256" key="5">
    <source>
        <dbReference type="ARBA" id="ARBA00023136"/>
    </source>
</evidence>
<feature type="transmembrane region" description="Helical" evidence="6">
    <location>
        <begin position="213"/>
        <end position="234"/>
    </location>
</feature>
<feature type="transmembrane region" description="Helical" evidence="6">
    <location>
        <begin position="169"/>
        <end position="198"/>
    </location>
</feature>